<dbReference type="AlphaFoldDB" id="A0A5C6U0S2"/>
<accession>A0A5C6U0S2</accession>
<name>A0A5C6U0S2_9BURK</name>
<dbReference type="EMBL" id="VOPW01000001">
    <property type="protein sequence ID" value="TXC66643.1"/>
    <property type="molecule type" value="Genomic_DNA"/>
</dbReference>
<proteinExistence type="predicted"/>
<evidence type="ECO:0000313" key="1">
    <source>
        <dbReference type="EMBL" id="TXC66643.1"/>
    </source>
</evidence>
<organism evidence="1 2">
    <name type="scientific">Piscinibacter aquaticus</name>
    <dbReference type="NCBI Taxonomy" id="392597"/>
    <lineage>
        <taxon>Bacteria</taxon>
        <taxon>Pseudomonadati</taxon>
        <taxon>Pseudomonadota</taxon>
        <taxon>Betaproteobacteria</taxon>
        <taxon>Burkholderiales</taxon>
        <taxon>Sphaerotilaceae</taxon>
        <taxon>Piscinibacter</taxon>
    </lineage>
</organism>
<evidence type="ECO:0000313" key="2">
    <source>
        <dbReference type="Proteomes" id="UP000321832"/>
    </source>
</evidence>
<dbReference type="Proteomes" id="UP000321832">
    <property type="component" value="Unassembled WGS sequence"/>
</dbReference>
<comment type="caution">
    <text evidence="1">The sequence shown here is derived from an EMBL/GenBank/DDBJ whole genome shotgun (WGS) entry which is preliminary data.</text>
</comment>
<keyword evidence="2" id="KW-1185">Reference proteome</keyword>
<reference evidence="1 2" key="1">
    <citation type="submission" date="2019-08" db="EMBL/GenBank/DDBJ databases">
        <authorList>
            <person name="Khan S.A."/>
            <person name="Jeon C.O."/>
            <person name="Jeong S.E."/>
        </authorList>
    </citation>
    <scope>NUCLEOTIDE SEQUENCE [LARGE SCALE GENOMIC DNA]</scope>
    <source>
        <strain evidence="2">IMCC1728</strain>
    </source>
</reference>
<sequence length="275" mass="29801">MNLAGRMKLRPGAALPTIVSSRPMLASRVARGRLADDLPGTLGALFTLCAHAHRLTARRAVAAATGELAVSTAAERLALQAGTAREHVLRIAHDWLRLLPGAPAAEPALRLRSCPLWRDDLEPAEQLADLPAWLAHHWLAEPVPSWLAAQRVDPLGWAVHWCEQAETPLARLLRSQRAAMQAIATPSQALRLLDAPRATMPRPARRMAEEPEFCARPDWLGAPAETGPWTRTADAASVPIHNAWMRLVARLVDLLQLALPAGRDRLAEGAAARPG</sequence>
<protein>
    <submittedName>
        <fullName evidence="1">Hydrogenase formation protein</fullName>
    </submittedName>
</protein>
<dbReference type="SUPFAM" id="SSF56762">
    <property type="entry name" value="HydB/Nqo4-like"/>
    <property type="match status" value="1"/>
</dbReference>
<dbReference type="Gene3D" id="1.10.645.10">
    <property type="entry name" value="Cytochrome-c3 Hydrogenase, chain B"/>
    <property type="match status" value="1"/>
</dbReference>
<gene>
    <name evidence="1" type="ORF">FSC37_14905</name>
</gene>
<dbReference type="InterPro" id="IPR029014">
    <property type="entry name" value="NiFe-Hase_large"/>
</dbReference>